<keyword evidence="4" id="KW-0804">Transcription</keyword>
<sequence>MTPVRTRHSVSSTASVRRRGTFEPSQAQRGGHAHKRGAAAHARSSSTSSTSPERRGRGPNAPLRRGDACLMCRAKKLVRPQTTVPCPDSVQKCSAAKPACDQCSKRKDRCVYDPVRPTSRVERLTRELAQREEHEMRAVNGRWNPSGATLGTTPSPFTMQPQSYTSSPPLQQTLPQEGRHNPFDYGSALFQPPPYFSHRPPPPLSLNLSAGHQPLSQNPVDPTNGWLWNTGSGPNQTPLFATEPVDSAPIAPMPWTLLSATNEVSVSSSFWPSASLTSNGESDKVSVATASQTTFTPKYNAVDLNATLLGSSYANQVSTSARPKTTESAVSAEISTPPHHSSGPFVPAPDFHLGMLVKQDSTDSSYFHHYLGSSASDSVPSHGLSSGLDLGGMELGAYLQFEEKDISQSARDYLVNLFFSSGKMSEQQERALRRRFTGRGNRPHHCLLFSMYLVGASSSFIPAVRRMADPLFCIANMKIDEAVAQEDRLLDAIEAMRYLGIWLYGRSRMLEGYQMLSRACSLAIACGLHCSPGTTIGGTGGLSLLGPASGPEDLEDRIHTFWNLWIAERSYGLTIDWPSLLRDETITTPLPRVPGEHQASLSEKGEFTLTDIYSLHHGDGVRLPSSSTAQMIMALHLLHRARQLQSQPVEGTSPFTPLPPVTSLRNSRFDHPRAYQDILDAALALERAMPDRAEGRVFDPSSTADTEAISIRLALGATRMVLHEPEVDEHSRGMCLLAARSLAGMIKSYDLSRPPQGPRKGLGGFLAIWYWTADRLVRCAHLLRVQGQDQEGARVMSEAKEVLGAIKALNIACPMSKELDRLQQAVQG</sequence>
<dbReference type="GO" id="GO:0005634">
    <property type="term" value="C:nucleus"/>
    <property type="evidence" value="ECO:0007669"/>
    <property type="project" value="UniProtKB-SubCell"/>
</dbReference>
<dbReference type="GO" id="GO:0003677">
    <property type="term" value="F:DNA binding"/>
    <property type="evidence" value="ECO:0007669"/>
    <property type="project" value="InterPro"/>
</dbReference>
<dbReference type="GO" id="GO:0000981">
    <property type="term" value="F:DNA-binding transcription factor activity, RNA polymerase II-specific"/>
    <property type="evidence" value="ECO:0007669"/>
    <property type="project" value="InterPro"/>
</dbReference>
<feature type="domain" description="Xylanolytic transcriptional activator regulatory" evidence="7">
    <location>
        <begin position="512"/>
        <end position="597"/>
    </location>
</feature>
<dbReference type="PANTHER" id="PTHR47338:SF29">
    <property type="entry name" value="ZN(2)-C6 FUNGAL-TYPE DOMAIN-CONTAINING PROTEIN"/>
    <property type="match status" value="1"/>
</dbReference>
<accession>A0AAD9CXV9</accession>
<name>A0AAD9CXV9_PAPLA</name>
<dbReference type="Gene3D" id="4.10.240.10">
    <property type="entry name" value="Zn(2)-C6 fungal-type DNA-binding domain"/>
    <property type="match status" value="1"/>
</dbReference>
<comment type="caution">
    <text evidence="8">The sequence shown here is derived from an EMBL/GenBank/DDBJ whole genome shotgun (WGS) entry which is preliminary data.</text>
</comment>
<dbReference type="GO" id="GO:0008270">
    <property type="term" value="F:zinc ion binding"/>
    <property type="evidence" value="ECO:0007669"/>
    <property type="project" value="InterPro"/>
</dbReference>
<feature type="region of interest" description="Disordered" evidence="6">
    <location>
        <begin position="318"/>
        <end position="342"/>
    </location>
</feature>
<evidence type="ECO:0000256" key="3">
    <source>
        <dbReference type="ARBA" id="ARBA00023015"/>
    </source>
</evidence>
<dbReference type="AlphaFoldDB" id="A0AAD9CXV9"/>
<dbReference type="SMART" id="SM00906">
    <property type="entry name" value="Fungal_trans"/>
    <property type="match status" value="1"/>
</dbReference>
<evidence type="ECO:0000256" key="4">
    <source>
        <dbReference type="ARBA" id="ARBA00023163"/>
    </source>
</evidence>
<dbReference type="CDD" id="cd12148">
    <property type="entry name" value="fungal_TF_MHR"/>
    <property type="match status" value="1"/>
</dbReference>
<dbReference type="InterPro" id="IPR001138">
    <property type="entry name" value="Zn2Cys6_DnaBD"/>
</dbReference>
<evidence type="ECO:0000313" key="9">
    <source>
        <dbReference type="Proteomes" id="UP001182556"/>
    </source>
</evidence>
<comment type="subcellular location">
    <subcellularLocation>
        <location evidence="1">Nucleus</location>
    </subcellularLocation>
</comment>
<feature type="compositionally biased region" description="Polar residues" evidence="6">
    <location>
        <begin position="318"/>
        <end position="329"/>
    </location>
</feature>
<dbReference type="CDD" id="cd00067">
    <property type="entry name" value="GAL4"/>
    <property type="match status" value="1"/>
</dbReference>
<dbReference type="PANTHER" id="PTHR47338">
    <property type="entry name" value="ZN(II)2CYS6 TRANSCRIPTION FACTOR (EUROFUNG)-RELATED"/>
    <property type="match status" value="1"/>
</dbReference>
<keyword evidence="9" id="KW-1185">Reference proteome</keyword>
<dbReference type="Pfam" id="PF04082">
    <property type="entry name" value="Fungal_trans"/>
    <property type="match status" value="1"/>
</dbReference>
<gene>
    <name evidence="8" type="ORF">DB88DRAFT_472585</name>
</gene>
<keyword evidence="2" id="KW-0479">Metal-binding</keyword>
<feature type="compositionally biased region" description="Low complexity" evidence="6">
    <location>
        <begin position="39"/>
        <end position="51"/>
    </location>
</feature>
<reference evidence="8" key="1">
    <citation type="submission" date="2023-02" db="EMBL/GenBank/DDBJ databases">
        <title>Identification and recombinant expression of a fungal hydrolase from Papiliotrema laurentii that hydrolyzes apple cutin and clears colloidal polyester polyurethane.</title>
        <authorList>
            <consortium name="DOE Joint Genome Institute"/>
            <person name="Roman V.A."/>
            <person name="Bojanowski C."/>
            <person name="Crable B.R."/>
            <person name="Wagner D.N."/>
            <person name="Hung C.S."/>
            <person name="Nadeau L.J."/>
            <person name="Schratz L."/>
            <person name="Haridas S."/>
            <person name="Pangilinan J."/>
            <person name="Lipzen A."/>
            <person name="Na H."/>
            <person name="Yan M."/>
            <person name="Ng V."/>
            <person name="Grigoriev I.V."/>
            <person name="Spatafora J.W."/>
            <person name="Barlow D."/>
            <person name="Biffinger J."/>
            <person name="Kelley-Loughnane N."/>
            <person name="Varaljay V.A."/>
            <person name="Crookes-Goodson W.J."/>
        </authorList>
    </citation>
    <scope>NUCLEOTIDE SEQUENCE</scope>
    <source>
        <strain evidence="8">5307AH</strain>
    </source>
</reference>
<feature type="region of interest" description="Disordered" evidence="6">
    <location>
        <begin position="1"/>
        <end position="65"/>
    </location>
</feature>
<evidence type="ECO:0000256" key="5">
    <source>
        <dbReference type="ARBA" id="ARBA00023242"/>
    </source>
</evidence>
<organism evidence="8 9">
    <name type="scientific">Papiliotrema laurentii</name>
    <name type="common">Cryptococcus laurentii</name>
    <dbReference type="NCBI Taxonomy" id="5418"/>
    <lineage>
        <taxon>Eukaryota</taxon>
        <taxon>Fungi</taxon>
        <taxon>Dikarya</taxon>
        <taxon>Basidiomycota</taxon>
        <taxon>Agaricomycotina</taxon>
        <taxon>Tremellomycetes</taxon>
        <taxon>Tremellales</taxon>
        <taxon>Rhynchogastremaceae</taxon>
        <taxon>Papiliotrema</taxon>
    </lineage>
</organism>
<keyword evidence="3" id="KW-0805">Transcription regulation</keyword>
<evidence type="ECO:0000259" key="7">
    <source>
        <dbReference type="SMART" id="SM00906"/>
    </source>
</evidence>
<evidence type="ECO:0000256" key="2">
    <source>
        <dbReference type="ARBA" id="ARBA00022723"/>
    </source>
</evidence>
<protein>
    <recommendedName>
        <fullName evidence="7">Xylanolytic transcriptional activator regulatory domain-containing protein</fullName>
    </recommendedName>
</protein>
<dbReference type="InterPro" id="IPR007219">
    <property type="entry name" value="XnlR_reg_dom"/>
</dbReference>
<keyword evidence="5" id="KW-0539">Nucleus</keyword>
<evidence type="ECO:0000313" key="8">
    <source>
        <dbReference type="EMBL" id="KAK1924004.1"/>
    </source>
</evidence>
<evidence type="ECO:0000256" key="1">
    <source>
        <dbReference type="ARBA" id="ARBA00004123"/>
    </source>
</evidence>
<evidence type="ECO:0000256" key="6">
    <source>
        <dbReference type="SAM" id="MobiDB-lite"/>
    </source>
</evidence>
<dbReference type="EMBL" id="JAODAN010000005">
    <property type="protein sequence ID" value="KAK1924004.1"/>
    <property type="molecule type" value="Genomic_DNA"/>
</dbReference>
<dbReference type="GO" id="GO:0006351">
    <property type="term" value="P:DNA-templated transcription"/>
    <property type="evidence" value="ECO:0007669"/>
    <property type="project" value="InterPro"/>
</dbReference>
<dbReference type="InterPro" id="IPR050815">
    <property type="entry name" value="TF_fung"/>
</dbReference>
<dbReference type="Proteomes" id="UP001182556">
    <property type="component" value="Unassembled WGS sequence"/>
</dbReference>
<proteinExistence type="predicted"/>
<dbReference type="InterPro" id="IPR036864">
    <property type="entry name" value="Zn2-C6_fun-type_DNA-bd_sf"/>
</dbReference>